<gene>
    <name evidence="1" type="ORF">E3O10_12625</name>
</gene>
<evidence type="ECO:0000313" key="2">
    <source>
        <dbReference type="Proteomes" id="UP000297654"/>
    </source>
</evidence>
<evidence type="ECO:0000313" key="1">
    <source>
        <dbReference type="EMBL" id="TFB88617.1"/>
    </source>
</evidence>
<keyword evidence="2" id="KW-1185">Reference proteome</keyword>
<dbReference type="EMBL" id="SOFF01000031">
    <property type="protein sequence ID" value="TFB88617.1"/>
    <property type="molecule type" value="Genomic_DNA"/>
</dbReference>
<organism evidence="1 2">
    <name type="scientific">Cryobacterium luteum</name>
    <dbReference type="NCBI Taxonomy" id="1424661"/>
    <lineage>
        <taxon>Bacteria</taxon>
        <taxon>Bacillati</taxon>
        <taxon>Actinomycetota</taxon>
        <taxon>Actinomycetes</taxon>
        <taxon>Micrococcales</taxon>
        <taxon>Microbacteriaceae</taxon>
        <taxon>Cryobacterium</taxon>
    </lineage>
</organism>
<dbReference type="Proteomes" id="UP000297654">
    <property type="component" value="Unassembled WGS sequence"/>
</dbReference>
<dbReference type="STRING" id="1424661.SAMN05216281_101307"/>
<comment type="caution">
    <text evidence="1">The sequence shown here is derived from an EMBL/GenBank/DDBJ whole genome shotgun (WGS) entry which is preliminary data.</text>
</comment>
<sequence>MGAAPRHVLAELLKPLLPLAWRIVPYQVTLDSPATVVVMLKQTRIERTAAAPQGAHDIGFTVTISSPHDDFEKAEDALDDQVNTLIHALDGLGIAWTTAEKVLDGTRLAYDITLTLISKKE</sequence>
<dbReference type="RefSeq" id="WP_092106530.1">
    <property type="nucleotide sequence ID" value="NZ_FOCN01000001.1"/>
</dbReference>
<dbReference type="OrthoDB" id="5125813at2"/>
<dbReference type="AlphaFoldDB" id="A0A1H8ATW0"/>
<accession>A0A1H8ATW0</accession>
<reference evidence="1 2" key="1">
    <citation type="submission" date="2019-03" db="EMBL/GenBank/DDBJ databases">
        <title>Genomics of glacier-inhabiting Cryobacterium strains.</title>
        <authorList>
            <person name="Liu Q."/>
            <person name="Xin Y.-H."/>
        </authorList>
    </citation>
    <scope>NUCLEOTIDE SEQUENCE [LARGE SCALE GENOMIC DNA]</scope>
    <source>
        <strain evidence="1 2">Hh15</strain>
    </source>
</reference>
<proteinExistence type="predicted"/>
<name>A0A1H8ATW0_9MICO</name>
<protein>
    <submittedName>
        <fullName evidence="1">Uncharacterized protein</fullName>
    </submittedName>
</protein>